<protein>
    <submittedName>
        <fullName evidence="1">Uncharacterized protein</fullName>
    </submittedName>
</protein>
<dbReference type="AlphaFoldDB" id="A0A222MYC4"/>
<dbReference type="Proteomes" id="UP000201169">
    <property type="component" value="Chromosome"/>
</dbReference>
<organism evidence="1 2">
    <name type="scientific">Campylobacter avium LMG 24591</name>
    <dbReference type="NCBI Taxonomy" id="522484"/>
    <lineage>
        <taxon>Bacteria</taxon>
        <taxon>Pseudomonadati</taxon>
        <taxon>Campylobacterota</taxon>
        <taxon>Epsilonproteobacteria</taxon>
        <taxon>Campylobacterales</taxon>
        <taxon>Campylobacteraceae</taxon>
        <taxon>Campylobacter</taxon>
    </lineage>
</organism>
<dbReference type="RefSeq" id="WP_094325491.1">
    <property type="nucleotide sequence ID" value="NZ_CP022347.1"/>
</dbReference>
<dbReference type="EMBL" id="CP022347">
    <property type="protein sequence ID" value="ASQ30738.1"/>
    <property type="molecule type" value="Genomic_DNA"/>
</dbReference>
<name>A0A222MYC4_9BACT</name>
<evidence type="ECO:0000313" key="1">
    <source>
        <dbReference type="EMBL" id="ASQ30738.1"/>
    </source>
</evidence>
<reference evidence="1 2" key="1">
    <citation type="submission" date="2017-07" db="EMBL/GenBank/DDBJ databases">
        <title>Analysis of two Campylobacter avium genomes and identification of a novel hippuricase gene.</title>
        <authorList>
            <person name="Miller W.G."/>
            <person name="Chapman M.H."/>
            <person name="Yee E."/>
            <person name="Revez J."/>
            <person name="Bono J.L."/>
            <person name="Rossi M."/>
        </authorList>
    </citation>
    <scope>NUCLEOTIDE SEQUENCE [LARGE SCALE GENOMIC DNA]</scope>
    <source>
        <strain evidence="1 2">LMG 24591</strain>
    </source>
</reference>
<sequence>MLEITEKAKKYGVLSALLFDLKNTFKSVDKELNSFLEKLNIVYNTEKELFCLEVNDNANVQTYKEIHNPNVIYYSNYESTYLERIKESSNSLDKVYDYLVSLKEDFLINVREMAKEQFEERRIELQNSIDKDIRHSTVEQDVQENINTKRHRI</sequence>
<gene>
    <name evidence="1" type="ORF">CAV_1099</name>
</gene>
<accession>A0A222MYC4</accession>
<proteinExistence type="predicted"/>
<dbReference type="KEGG" id="cavi:CAV_1099"/>
<keyword evidence="2" id="KW-1185">Reference proteome</keyword>
<evidence type="ECO:0000313" key="2">
    <source>
        <dbReference type="Proteomes" id="UP000201169"/>
    </source>
</evidence>